<organism evidence="2 3">
    <name type="scientific">Ophiobolus disseminans</name>
    <dbReference type="NCBI Taxonomy" id="1469910"/>
    <lineage>
        <taxon>Eukaryota</taxon>
        <taxon>Fungi</taxon>
        <taxon>Dikarya</taxon>
        <taxon>Ascomycota</taxon>
        <taxon>Pezizomycotina</taxon>
        <taxon>Dothideomycetes</taxon>
        <taxon>Pleosporomycetidae</taxon>
        <taxon>Pleosporales</taxon>
        <taxon>Pleosporineae</taxon>
        <taxon>Phaeosphaeriaceae</taxon>
        <taxon>Ophiobolus</taxon>
    </lineage>
</organism>
<accession>A0A6A7A0N8</accession>
<feature type="non-terminal residue" evidence="2">
    <location>
        <position position="222"/>
    </location>
</feature>
<dbReference type="PANTHER" id="PTHR43792">
    <property type="entry name" value="GNAT FAMILY, PUTATIVE (AFU_ORTHOLOGUE AFUA_3G00765)-RELATED-RELATED"/>
    <property type="match status" value="1"/>
</dbReference>
<reference evidence="2" key="1">
    <citation type="journal article" date="2020" name="Stud. Mycol.">
        <title>101 Dothideomycetes genomes: a test case for predicting lifestyles and emergence of pathogens.</title>
        <authorList>
            <person name="Haridas S."/>
            <person name="Albert R."/>
            <person name="Binder M."/>
            <person name="Bloem J."/>
            <person name="Labutti K."/>
            <person name="Salamov A."/>
            <person name="Andreopoulos B."/>
            <person name="Baker S."/>
            <person name="Barry K."/>
            <person name="Bills G."/>
            <person name="Bluhm B."/>
            <person name="Cannon C."/>
            <person name="Castanera R."/>
            <person name="Culley D."/>
            <person name="Daum C."/>
            <person name="Ezra D."/>
            <person name="Gonzalez J."/>
            <person name="Henrissat B."/>
            <person name="Kuo A."/>
            <person name="Liang C."/>
            <person name="Lipzen A."/>
            <person name="Lutzoni F."/>
            <person name="Magnuson J."/>
            <person name="Mondo S."/>
            <person name="Nolan M."/>
            <person name="Ohm R."/>
            <person name="Pangilinan J."/>
            <person name="Park H.-J."/>
            <person name="Ramirez L."/>
            <person name="Alfaro M."/>
            <person name="Sun H."/>
            <person name="Tritt A."/>
            <person name="Yoshinaga Y."/>
            <person name="Zwiers L.-H."/>
            <person name="Turgeon B."/>
            <person name="Goodwin S."/>
            <person name="Spatafora J."/>
            <person name="Crous P."/>
            <person name="Grigoriev I."/>
        </authorList>
    </citation>
    <scope>NUCLEOTIDE SEQUENCE</scope>
    <source>
        <strain evidence="2">CBS 113818</strain>
    </source>
</reference>
<dbReference type="SUPFAM" id="SSF55729">
    <property type="entry name" value="Acyl-CoA N-acyltransferases (Nat)"/>
    <property type="match status" value="1"/>
</dbReference>
<dbReference type="EMBL" id="MU006225">
    <property type="protein sequence ID" value="KAF2826890.1"/>
    <property type="molecule type" value="Genomic_DNA"/>
</dbReference>
<keyword evidence="3" id="KW-1185">Reference proteome</keyword>
<dbReference type="OrthoDB" id="4072826at2759"/>
<dbReference type="InterPro" id="IPR051531">
    <property type="entry name" value="N-acetyltransferase"/>
</dbReference>
<protein>
    <recommendedName>
        <fullName evidence="1">N-acetyltransferase domain-containing protein</fullName>
    </recommendedName>
</protein>
<dbReference type="InterPro" id="IPR016181">
    <property type="entry name" value="Acyl_CoA_acyltransferase"/>
</dbReference>
<dbReference type="GO" id="GO:0016747">
    <property type="term" value="F:acyltransferase activity, transferring groups other than amino-acyl groups"/>
    <property type="evidence" value="ECO:0007669"/>
    <property type="project" value="InterPro"/>
</dbReference>
<dbReference type="AlphaFoldDB" id="A0A6A7A0N8"/>
<sequence>MEPIITTPRLQLTLVTAAERGSPEFEWIHELRSNEQSSWWSLYGASKTHEDTENALKNILQVVQKDGEERTYRIAYAVHELLEDATESSERRTRFIGLITLRSLSDAETTSLPRLGHGSTPTTLSLEIAYMFLPVSWGRGFATESILAMFDACARVSETFWTPYEKVYVRAIVNDENEPSQRVMEKCGMNEPEVLEFEGGRFFIAGKWRSQHRLFVYGKHLV</sequence>
<evidence type="ECO:0000259" key="1">
    <source>
        <dbReference type="Pfam" id="PF13302"/>
    </source>
</evidence>
<evidence type="ECO:0000313" key="3">
    <source>
        <dbReference type="Proteomes" id="UP000799424"/>
    </source>
</evidence>
<name>A0A6A7A0N8_9PLEO</name>
<evidence type="ECO:0000313" key="2">
    <source>
        <dbReference type="EMBL" id="KAF2826890.1"/>
    </source>
</evidence>
<proteinExistence type="predicted"/>
<dbReference type="Gene3D" id="3.40.630.30">
    <property type="match status" value="1"/>
</dbReference>
<dbReference type="InterPro" id="IPR000182">
    <property type="entry name" value="GNAT_dom"/>
</dbReference>
<dbReference type="Pfam" id="PF13302">
    <property type="entry name" value="Acetyltransf_3"/>
    <property type="match status" value="1"/>
</dbReference>
<dbReference type="PANTHER" id="PTHR43792:SF1">
    <property type="entry name" value="N-ACETYLTRANSFERASE DOMAIN-CONTAINING PROTEIN"/>
    <property type="match status" value="1"/>
</dbReference>
<gene>
    <name evidence="2" type="ORF">CC86DRAFT_322657</name>
</gene>
<feature type="domain" description="N-acetyltransferase" evidence="1">
    <location>
        <begin position="26"/>
        <end position="190"/>
    </location>
</feature>
<dbReference type="Proteomes" id="UP000799424">
    <property type="component" value="Unassembled WGS sequence"/>
</dbReference>